<dbReference type="AlphaFoldDB" id="A0A2P6V5Y9"/>
<dbReference type="GO" id="GO:0006538">
    <property type="term" value="P:L-glutamate catabolic process"/>
    <property type="evidence" value="ECO:0007669"/>
    <property type="project" value="TreeGrafter"/>
</dbReference>
<keyword evidence="8" id="KW-0594">Phospholipid biosynthesis</keyword>
<dbReference type="Gene3D" id="3.40.640.10">
    <property type="entry name" value="Type I PLP-dependent aspartate aminotransferase-like (Major domain)"/>
    <property type="match status" value="1"/>
</dbReference>
<keyword evidence="3 6" id="KW-0663">Pyridoxal phosphate</keyword>
<dbReference type="InterPro" id="IPR002129">
    <property type="entry name" value="PyrdxlP-dep_de-COase"/>
</dbReference>
<comment type="function">
    <text evidence="8">Catalyzes a base-exchange reaction in which the polar head group of phosphatidylethanolamine (PE) is replaced by L-serine.</text>
</comment>
<name>A0A2P6V5Y9_9CHLO</name>
<dbReference type="Gene3D" id="3.90.1150.160">
    <property type="match status" value="1"/>
</dbReference>
<feature type="transmembrane region" description="Helical" evidence="8">
    <location>
        <begin position="640"/>
        <end position="660"/>
    </location>
</feature>
<dbReference type="InterPro" id="IPR010107">
    <property type="entry name" value="Glutamate_decarboxylase"/>
</dbReference>
<dbReference type="EC" id="2.7.8.8" evidence="8"/>
<accession>A0A2P6V5Y9</accession>
<evidence type="ECO:0000313" key="10">
    <source>
        <dbReference type="EMBL" id="PSC69503.1"/>
    </source>
</evidence>
<keyword evidence="4 7" id="KW-0456">Lyase</keyword>
<evidence type="ECO:0000256" key="9">
    <source>
        <dbReference type="SAM" id="MobiDB-lite"/>
    </source>
</evidence>
<dbReference type="GO" id="GO:0003882">
    <property type="term" value="F:CDP-diacylglycerol-serine O-phosphatidyltransferase activity"/>
    <property type="evidence" value="ECO:0007669"/>
    <property type="project" value="UniProtKB-UniRule"/>
</dbReference>
<dbReference type="PANTHER" id="PTHR43321">
    <property type="entry name" value="GLUTAMATE DECARBOXYLASE"/>
    <property type="match status" value="1"/>
</dbReference>
<dbReference type="EMBL" id="LHPF02000026">
    <property type="protein sequence ID" value="PSC69503.1"/>
    <property type="molecule type" value="Genomic_DNA"/>
</dbReference>
<comment type="similarity">
    <text evidence="2 7">Belongs to the group II decarboxylase family.</text>
</comment>
<comment type="cofactor">
    <cofactor evidence="1 6 7">
        <name>pyridoxal 5'-phosphate</name>
        <dbReference type="ChEBI" id="CHEBI:597326"/>
    </cofactor>
</comment>
<comment type="caution">
    <text evidence="10">The sequence shown here is derived from an EMBL/GenBank/DDBJ whole genome shotgun (WGS) entry which is preliminary data.</text>
</comment>
<keyword evidence="8" id="KW-0472">Membrane</keyword>
<protein>
    <recommendedName>
        <fullName evidence="7 8">Multifunctional fusion protein</fullName>
    </recommendedName>
    <domain>
        <recommendedName>
            <fullName evidence="8">CDP-diacylglycerol--serine O-phosphatidyltransferase</fullName>
            <ecNumber evidence="8">2.7.8.8</ecNumber>
        </recommendedName>
        <alternativeName>
            <fullName evidence="8">Phosphatidylserine synthase</fullName>
        </alternativeName>
    </domain>
    <domain>
        <recommendedName>
            <fullName evidence="7">Glutamate decarboxylase</fullName>
            <ecNumber evidence="7">4.1.1.15</ecNumber>
        </recommendedName>
    </domain>
</protein>
<proteinExistence type="inferred from homology"/>
<dbReference type="OrthoDB" id="5152799at2759"/>
<dbReference type="PANTHER" id="PTHR43321:SF3">
    <property type="entry name" value="GLUTAMATE DECARBOXYLASE"/>
    <property type="match status" value="1"/>
</dbReference>
<keyword evidence="8" id="KW-0256">Endoplasmic reticulum</keyword>
<dbReference type="GO" id="GO:0005829">
    <property type="term" value="C:cytosol"/>
    <property type="evidence" value="ECO:0007669"/>
    <property type="project" value="TreeGrafter"/>
</dbReference>
<dbReference type="InterPro" id="IPR015424">
    <property type="entry name" value="PyrdxlP-dep_Trfase"/>
</dbReference>
<sequence length="982" mass="110412">MSSMIKKVEQVAGKVEAAAEGLFHHHAPAVASGGDGGGSGGAGPQPAAGTMHAERHPTFSPVLADPSVSVDDLLDSTFASRYTSVPMSKTTLPEHGAPAGVVYQLITDLRKLDTTPALNLASFVTTWMEPEAEKLIQESLNVNYVDTDEYPSSTEIHNRCLAMLAKLWHSPAVAGEGPADPVGTACIGSSEAIMLGALGLKKRWEAWRTKQGKDASRPNLVMGAQVHVCWQKFCRYFSVEERYVPVEEGRYVSSPELMKELIDENTIGIGAVFGSTYNGEFEDVSALDALCTELNEANGWNLGIHVDGASGAFYAPFMYPDLVWDFRLDNVVSINASGHKYGLVYPGLGWVMWRDADNLPEALVFWENYLGTLERSITLNFSKPATNIIAQYYQFLRLGFSGYRKIFTNLDIIRKRLTAALERTGHFEILSKPVGVPVVAFRFKTVQGADGTAHHRLYDEFALADRLRMRGWVLPAYTMPDNAKHIKLMRITIREDFSLSMTDMLVKDIEDALVYLDNHFTFNKEQMQQLAHAAYGSRRLSRFDTSIYSSARDATKKELDPSTRFLYTPHTVTFLALGLLALIYFSRVAAPDRRPADAAAGAELAYSNAKTGIWAMVLVFLGYSVVQGPSTCMVRPHPALWRLVHGIMVVYLLFMTYLLFQTVDDSRQFLRHLYPELGVELPERHYGADCRLWIPGEGLNKKVLQDTLWDEFVVAHTVGWFAKACIIRNQPMLWTISVAFELCEKTFQHWLPNFNECWWDSWVLDVLVCNAIGIYTGMWTVRYFRSKQYNWSGISQQPSLIAKAKRGLLQFTPYSWDNFEWGVFSSPKRLVHCILIVFIFLLFEINHFFLKAVLWVPPTNPLNTYRLLIICLFALPGIKEYYEFIESDSFNIFTKLGTFAWLAMAIAFVETLVVVKFSHGLFLQPWPRSVLLAWGTAAAAFAVPFAIWCWRFYVANPRRAAQQGPAAAAKARRSGTQRGKAE</sequence>
<feature type="transmembrane region" description="Helical" evidence="8">
    <location>
        <begin position="611"/>
        <end position="628"/>
    </location>
</feature>
<dbReference type="FunFam" id="3.40.640.10:FF:000017">
    <property type="entry name" value="Glutamate decarboxylase"/>
    <property type="match status" value="1"/>
</dbReference>
<dbReference type="SUPFAM" id="SSF53383">
    <property type="entry name" value="PLP-dependent transferases"/>
    <property type="match status" value="1"/>
</dbReference>
<evidence type="ECO:0000256" key="5">
    <source>
        <dbReference type="ARBA" id="ARBA00048868"/>
    </source>
</evidence>
<dbReference type="GO" id="GO:0005789">
    <property type="term" value="C:endoplasmic reticulum membrane"/>
    <property type="evidence" value="ECO:0007669"/>
    <property type="project" value="UniProtKB-SubCell"/>
</dbReference>
<evidence type="ECO:0000256" key="8">
    <source>
        <dbReference type="RuleBase" id="RU368094"/>
    </source>
</evidence>
<feature type="transmembrane region" description="Helical" evidence="8">
    <location>
        <begin position="862"/>
        <end position="878"/>
    </location>
</feature>
<dbReference type="STRING" id="554055.A0A2P6V5Y9"/>
<evidence type="ECO:0000256" key="4">
    <source>
        <dbReference type="ARBA" id="ARBA00023239"/>
    </source>
</evidence>
<feature type="transmembrane region" description="Helical" evidence="8">
    <location>
        <begin position="931"/>
        <end position="953"/>
    </location>
</feature>
<keyword evidence="8" id="KW-0444">Lipid biosynthesis</keyword>
<evidence type="ECO:0000256" key="7">
    <source>
        <dbReference type="RuleBase" id="RU361171"/>
    </source>
</evidence>
<dbReference type="GO" id="GO:0006646">
    <property type="term" value="P:phosphatidylethanolamine biosynthetic process"/>
    <property type="evidence" value="ECO:0007669"/>
    <property type="project" value="UniProtKB-UniPathway"/>
</dbReference>
<keyword evidence="8" id="KW-0812">Transmembrane</keyword>
<evidence type="ECO:0000256" key="3">
    <source>
        <dbReference type="ARBA" id="ARBA00022898"/>
    </source>
</evidence>
<comment type="catalytic activity">
    <reaction evidence="5 7">
        <text>L-glutamate + H(+) = 4-aminobutanoate + CO2</text>
        <dbReference type="Rhea" id="RHEA:17785"/>
        <dbReference type="ChEBI" id="CHEBI:15378"/>
        <dbReference type="ChEBI" id="CHEBI:16526"/>
        <dbReference type="ChEBI" id="CHEBI:29985"/>
        <dbReference type="ChEBI" id="CHEBI:59888"/>
        <dbReference type="EC" id="4.1.1.15"/>
    </reaction>
</comment>
<keyword evidence="8" id="KW-1208">Phospholipid metabolism</keyword>
<feature type="compositionally biased region" description="Gly residues" evidence="9">
    <location>
        <begin position="33"/>
        <end position="43"/>
    </location>
</feature>
<dbReference type="InterPro" id="IPR004277">
    <property type="entry name" value="PSS"/>
</dbReference>
<keyword evidence="8" id="KW-1133">Transmembrane helix</keyword>
<dbReference type="Proteomes" id="UP000239649">
    <property type="component" value="Unassembled WGS sequence"/>
</dbReference>
<feature type="modified residue" description="N6-(pyridoxal phosphate)lysine" evidence="6">
    <location>
        <position position="340"/>
    </location>
</feature>
<feature type="transmembrane region" description="Helical" evidence="8">
    <location>
        <begin position="830"/>
        <end position="850"/>
    </location>
</feature>
<evidence type="ECO:0000256" key="1">
    <source>
        <dbReference type="ARBA" id="ARBA00001933"/>
    </source>
</evidence>
<dbReference type="Pfam" id="PF00282">
    <property type="entry name" value="Pyridoxal_deC"/>
    <property type="match status" value="1"/>
</dbReference>
<comment type="pathway">
    <text evidence="8">Phospholipid metabolism; phosphatidylethanolamine biosynthesis; phosphatidylethanolamine from CDP-diacylglycerol: step 1/2.</text>
</comment>
<dbReference type="GO" id="GO:0004351">
    <property type="term" value="F:glutamate decarboxylase activity"/>
    <property type="evidence" value="ECO:0007669"/>
    <property type="project" value="UniProtKB-EC"/>
</dbReference>
<keyword evidence="8" id="KW-0808">Transferase</keyword>
<dbReference type="GO" id="GO:0106245">
    <property type="term" value="F:L-serine-phosphatidylethanolamine phosphatidyltransferase activity"/>
    <property type="evidence" value="ECO:0007669"/>
    <property type="project" value="InterPro"/>
</dbReference>
<evidence type="ECO:0000256" key="6">
    <source>
        <dbReference type="PIRSR" id="PIRSR602129-50"/>
    </source>
</evidence>
<feature type="region of interest" description="Disordered" evidence="9">
    <location>
        <begin position="27"/>
        <end position="53"/>
    </location>
</feature>
<comment type="catalytic activity">
    <reaction evidence="8">
        <text>a CDP-1,2-diacyl-sn-glycerol + L-serine = a 1,2-diacyl-sn-glycero-3-phospho-L-serine + CMP + H(+)</text>
        <dbReference type="Rhea" id="RHEA:16913"/>
        <dbReference type="ChEBI" id="CHEBI:15378"/>
        <dbReference type="ChEBI" id="CHEBI:33384"/>
        <dbReference type="ChEBI" id="CHEBI:57262"/>
        <dbReference type="ChEBI" id="CHEBI:58332"/>
        <dbReference type="ChEBI" id="CHEBI:60377"/>
        <dbReference type="EC" id="2.7.8.8"/>
    </reaction>
</comment>
<gene>
    <name evidence="10" type="ORF">C2E20_7015</name>
</gene>
<feature type="transmembrane region" description="Helical" evidence="8">
    <location>
        <begin position="565"/>
        <end position="585"/>
    </location>
</feature>
<dbReference type="NCBIfam" id="TIGR01788">
    <property type="entry name" value="Glu-decarb-GAD"/>
    <property type="match status" value="1"/>
</dbReference>
<dbReference type="Pfam" id="PF03034">
    <property type="entry name" value="PSS"/>
    <property type="match status" value="1"/>
</dbReference>
<reference evidence="10 11" key="1">
    <citation type="journal article" date="2018" name="Plant J.">
        <title>Genome sequences of Chlorella sorokiniana UTEX 1602 and Micractinium conductrix SAG 241.80: implications to maltose excretion by a green alga.</title>
        <authorList>
            <person name="Arriola M.B."/>
            <person name="Velmurugan N."/>
            <person name="Zhang Y."/>
            <person name="Plunkett M.H."/>
            <person name="Hondzo H."/>
            <person name="Barney B.M."/>
        </authorList>
    </citation>
    <scope>NUCLEOTIDE SEQUENCE [LARGE SCALE GENOMIC DNA]</scope>
    <source>
        <strain evidence="10 11">SAG 241.80</strain>
    </source>
</reference>
<comment type="similarity">
    <text evidence="8">Belongs to the CDP-alcohol phosphatidyltransferase class-I family.</text>
</comment>
<organism evidence="10 11">
    <name type="scientific">Micractinium conductrix</name>
    <dbReference type="NCBI Taxonomy" id="554055"/>
    <lineage>
        <taxon>Eukaryota</taxon>
        <taxon>Viridiplantae</taxon>
        <taxon>Chlorophyta</taxon>
        <taxon>core chlorophytes</taxon>
        <taxon>Trebouxiophyceae</taxon>
        <taxon>Chlorellales</taxon>
        <taxon>Chlorellaceae</taxon>
        <taxon>Chlorella clade</taxon>
        <taxon>Micractinium</taxon>
    </lineage>
</organism>
<comment type="subcellular location">
    <subcellularLocation>
        <location evidence="8">Endoplasmic reticulum membrane</location>
        <topology evidence="8">Multi-pass membrane protein</topology>
    </subcellularLocation>
</comment>
<dbReference type="GO" id="GO:0030170">
    <property type="term" value="F:pyridoxal phosphate binding"/>
    <property type="evidence" value="ECO:0007669"/>
    <property type="project" value="InterPro"/>
</dbReference>
<dbReference type="InterPro" id="IPR015421">
    <property type="entry name" value="PyrdxlP-dep_Trfase_major"/>
</dbReference>
<dbReference type="Gene3D" id="4.10.280.50">
    <property type="match status" value="1"/>
</dbReference>
<dbReference type="UniPathway" id="UPA00558">
    <property type="reaction ID" value="UER00615"/>
</dbReference>
<feature type="transmembrane region" description="Helical" evidence="8">
    <location>
        <begin position="899"/>
        <end position="919"/>
    </location>
</feature>
<keyword evidence="8" id="KW-0443">Lipid metabolism</keyword>
<keyword evidence="11" id="KW-1185">Reference proteome</keyword>
<evidence type="ECO:0000256" key="2">
    <source>
        <dbReference type="ARBA" id="ARBA00009533"/>
    </source>
</evidence>
<dbReference type="GO" id="GO:0006659">
    <property type="term" value="P:phosphatidylserine biosynthetic process"/>
    <property type="evidence" value="ECO:0007669"/>
    <property type="project" value="UniProtKB-UniRule"/>
</dbReference>
<evidence type="ECO:0000313" key="11">
    <source>
        <dbReference type="Proteomes" id="UP000239649"/>
    </source>
</evidence>
<dbReference type="EC" id="4.1.1.15" evidence="7"/>
<keyword evidence="7" id="KW-0210">Decarboxylase</keyword>